<keyword evidence="2" id="KW-1185">Reference proteome</keyword>
<organism evidence="1 2">
    <name type="scientific">Camellia lanceoleosa</name>
    <dbReference type="NCBI Taxonomy" id="1840588"/>
    <lineage>
        <taxon>Eukaryota</taxon>
        <taxon>Viridiplantae</taxon>
        <taxon>Streptophyta</taxon>
        <taxon>Embryophyta</taxon>
        <taxon>Tracheophyta</taxon>
        <taxon>Spermatophyta</taxon>
        <taxon>Magnoliopsida</taxon>
        <taxon>eudicotyledons</taxon>
        <taxon>Gunneridae</taxon>
        <taxon>Pentapetalae</taxon>
        <taxon>asterids</taxon>
        <taxon>Ericales</taxon>
        <taxon>Theaceae</taxon>
        <taxon>Camellia</taxon>
    </lineage>
</organism>
<comment type="caution">
    <text evidence="1">The sequence shown here is derived from an EMBL/GenBank/DDBJ whole genome shotgun (WGS) entry which is preliminary data.</text>
</comment>
<evidence type="ECO:0000313" key="1">
    <source>
        <dbReference type="EMBL" id="KAI8025340.1"/>
    </source>
</evidence>
<name>A0ACC0IIQ0_9ERIC</name>
<dbReference type="Proteomes" id="UP001060215">
    <property type="component" value="Chromosome 3"/>
</dbReference>
<reference evidence="1 2" key="1">
    <citation type="journal article" date="2022" name="Plant J.">
        <title>Chromosome-level genome of Camellia lanceoleosa provides a valuable resource for understanding genome evolution and self-incompatibility.</title>
        <authorList>
            <person name="Gong W."/>
            <person name="Xiao S."/>
            <person name="Wang L."/>
            <person name="Liao Z."/>
            <person name="Chang Y."/>
            <person name="Mo W."/>
            <person name="Hu G."/>
            <person name="Li W."/>
            <person name="Zhao G."/>
            <person name="Zhu H."/>
            <person name="Hu X."/>
            <person name="Ji K."/>
            <person name="Xiang X."/>
            <person name="Song Q."/>
            <person name="Yuan D."/>
            <person name="Jin S."/>
            <person name="Zhang L."/>
        </authorList>
    </citation>
    <scope>NUCLEOTIDE SEQUENCE [LARGE SCALE GENOMIC DNA]</scope>
    <source>
        <strain evidence="1">SQ_2022a</strain>
    </source>
</reference>
<accession>A0ACC0IIQ0</accession>
<gene>
    <name evidence="1" type="ORF">LOK49_LG02G03993</name>
</gene>
<proteinExistence type="predicted"/>
<evidence type="ECO:0000313" key="2">
    <source>
        <dbReference type="Proteomes" id="UP001060215"/>
    </source>
</evidence>
<dbReference type="EMBL" id="CM045760">
    <property type="protein sequence ID" value="KAI8025340.1"/>
    <property type="molecule type" value="Genomic_DNA"/>
</dbReference>
<protein>
    <submittedName>
        <fullName evidence="1">Uncharacterized protein</fullName>
    </submittedName>
</protein>
<sequence>MATRRSEIGSDSYPTLTFLTPTPTPTPTPRSLNLQSSIDDRRKEQSTKKLVNQSSCRHRLHHFRLDSSLVINLKTSDITEGLETSQQFRWWFGQMLSTCDQLQEKDDA</sequence>